<dbReference type="SMART" id="SM00304">
    <property type="entry name" value="HAMP"/>
    <property type="match status" value="1"/>
</dbReference>
<keyword evidence="15" id="KW-1185">Reference proteome</keyword>
<evidence type="ECO:0000256" key="2">
    <source>
        <dbReference type="ARBA" id="ARBA00004236"/>
    </source>
</evidence>
<evidence type="ECO:0000256" key="5">
    <source>
        <dbReference type="ARBA" id="ARBA00022679"/>
    </source>
</evidence>
<comment type="subcellular location">
    <subcellularLocation>
        <location evidence="2">Cell membrane</location>
    </subcellularLocation>
</comment>
<name>A0ABN2QCA1_9ACTN</name>
<evidence type="ECO:0000259" key="12">
    <source>
        <dbReference type="PROSITE" id="PS50109"/>
    </source>
</evidence>
<reference evidence="14 15" key="1">
    <citation type="journal article" date="2019" name="Int. J. Syst. Evol. Microbiol.">
        <title>The Global Catalogue of Microorganisms (GCM) 10K type strain sequencing project: providing services to taxonomists for standard genome sequencing and annotation.</title>
        <authorList>
            <consortium name="The Broad Institute Genomics Platform"/>
            <consortium name="The Broad Institute Genome Sequencing Center for Infectious Disease"/>
            <person name="Wu L."/>
            <person name="Ma J."/>
        </authorList>
    </citation>
    <scope>NUCLEOTIDE SEQUENCE [LARGE SCALE GENOMIC DNA]</scope>
    <source>
        <strain evidence="14 15">JCM 15309</strain>
    </source>
</reference>
<dbReference type="InterPro" id="IPR003661">
    <property type="entry name" value="HisK_dim/P_dom"/>
</dbReference>
<keyword evidence="5" id="KW-0808">Transferase</keyword>
<comment type="caution">
    <text evidence="14">The sequence shown here is derived from an EMBL/GenBank/DDBJ whole genome shotgun (WGS) entry which is preliminary data.</text>
</comment>
<evidence type="ECO:0000256" key="4">
    <source>
        <dbReference type="ARBA" id="ARBA00022553"/>
    </source>
</evidence>
<dbReference type="RefSeq" id="WP_344042229.1">
    <property type="nucleotide sequence ID" value="NZ_BAAAPB010000001.1"/>
</dbReference>
<protein>
    <recommendedName>
        <fullName evidence="3">histidine kinase</fullName>
        <ecNumber evidence="3">2.7.13.3</ecNumber>
    </recommendedName>
</protein>
<evidence type="ECO:0000313" key="15">
    <source>
        <dbReference type="Proteomes" id="UP001500571"/>
    </source>
</evidence>
<dbReference type="PROSITE" id="PS50885">
    <property type="entry name" value="HAMP"/>
    <property type="match status" value="1"/>
</dbReference>
<evidence type="ECO:0000256" key="10">
    <source>
        <dbReference type="ARBA" id="ARBA00023136"/>
    </source>
</evidence>
<dbReference type="SMART" id="SM00388">
    <property type="entry name" value="HisKA"/>
    <property type="match status" value="1"/>
</dbReference>
<evidence type="ECO:0000256" key="11">
    <source>
        <dbReference type="SAM" id="Phobius"/>
    </source>
</evidence>
<feature type="transmembrane region" description="Helical" evidence="11">
    <location>
        <begin position="60"/>
        <end position="84"/>
    </location>
</feature>
<dbReference type="Proteomes" id="UP001500571">
    <property type="component" value="Unassembled WGS sequence"/>
</dbReference>
<dbReference type="InterPro" id="IPR004358">
    <property type="entry name" value="Sig_transdc_His_kin-like_C"/>
</dbReference>
<keyword evidence="6 11" id="KW-0812">Transmembrane</keyword>
<dbReference type="CDD" id="cd00075">
    <property type="entry name" value="HATPase"/>
    <property type="match status" value="1"/>
</dbReference>
<evidence type="ECO:0000256" key="9">
    <source>
        <dbReference type="ARBA" id="ARBA00023012"/>
    </source>
</evidence>
<keyword evidence="4" id="KW-0597">Phosphoprotein</keyword>
<proteinExistence type="predicted"/>
<dbReference type="PROSITE" id="PS50109">
    <property type="entry name" value="HIS_KIN"/>
    <property type="match status" value="1"/>
</dbReference>
<evidence type="ECO:0000259" key="13">
    <source>
        <dbReference type="PROSITE" id="PS50885"/>
    </source>
</evidence>
<comment type="catalytic activity">
    <reaction evidence="1">
        <text>ATP + protein L-histidine = ADP + protein N-phospho-L-histidine.</text>
        <dbReference type="EC" id="2.7.13.3"/>
    </reaction>
</comment>
<sequence length="348" mass="36338">MRTLRSKLVVSTVLLTAAVMVVLVVGTQAVLELTARRTVREAIDVSPARAAAAYDRSEHYALLATCTIAVIVVALVGALAWSLTRRALAPVQQMAERATDWSEHDLAHRFDLGPPVNELAALGATLDHLLDRVAQAIVSEQRLTSELAHELRTPLTAVAASAEIAQLRPDGDPALREDLAEISAGARRMAQVINTLLAVARSPETARGAARCSVREVIGTVTHLVHPPLHLTTDVAAGLPPVAAPGGLVTRALTPLVENAARHATSVVSLSATVVADRIEITVRDDGEGIPAAMREGIFDPGTSNSGGTGLGLGISRRVARSLGGDVVLGSDDADGTSTAFVLRLPRG</sequence>
<keyword evidence="8 11" id="KW-1133">Transmembrane helix</keyword>
<dbReference type="EC" id="2.7.13.3" evidence="3"/>
<dbReference type="SUPFAM" id="SSF55874">
    <property type="entry name" value="ATPase domain of HSP90 chaperone/DNA topoisomerase II/histidine kinase"/>
    <property type="match status" value="1"/>
</dbReference>
<keyword evidence="7" id="KW-0418">Kinase</keyword>
<evidence type="ECO:0000256" key="1">
    <source>
        <dbReference type="ARBA" id="ARBA00000085"/>
    </source>
</evidence>
<dbReference type="PANTHER" id="PTHR45436:SF5">
    <property type="entry name" value="SENSOR HISTIDINE KINASE TRCS"/>
    <property type="match status" value="1"/>
</dbReference>
<dbReference type="Pfam" id="PF00672">
    <property type="entry name" value="HAMP"/>
    <property type="match status" value="1"/>
</dbReference>
<dbReference type="InterPro" id="IPR003594">
    <property type="entry name" value="HATPase_dom"/>
</dbReference>
<keyword evidence="9" id="KW-0902">Two-component regulatory system</keyword>
<dbReference type="InterPro" id="IPR005467">
    <property type="entry name" value="His_kinase_dom"/>
</dbReference>
<dbReference type="Pfam" id="PF00512">
    <property type="entry name" value="HisKA"/>
    <property type="match status" value="1"/>
</dbReference>
<dbReference type="Gene3D" id="1.10.287.130">
    <property type="match status" value="1"/>
</dbReference>
<dbReference type="Gene3D" id="3.30.565.10">
    <property type="entry name" value="Histidine kinase-like ATPase, C-terminal domain"/>
    <property type="match status" value="1"/>
</dbReference>
<dbReference type="InterPro" id="IPR036890">
    <property type="entry name" value="HATPase_C_sf"/>
</dbReference>
<dbReference type="PANTHER" id="PTHR45436">
    <property type="entry name" value="SENSOR HISTIDINE KINASE YKOH"/>
    <property type="match status" value="1"/>
</dbReference>
<dbReference type="CDD" id="cd00082">
    <property type="entry name" value="HisKA"/>
    <property type="match status" value="1"/>
</dbReference>
<evidence type="ECO:0000256" key="8">
    <source>
        <dbReference type="ARBA" id="ARBA00022989"/>
    </source>
</evidence>
<dbReference type="PRINTS" id="PR00344">
    <property type="entry name" value="BCTRLSENSOR"/>
</dbReference>
<gene>
    <name evidence="14" type="ORF">GCM10009798_05800</name>
</gene>
<dbReference type="InterPro" id="IPR003660">
    <property type="entry name" value="HAMP_dom"/>
</dbReference>
<keyword evidence="10 11" id="KW-0472">Membrane</keyword>
<evidence type="ECO:0000256" key="6">
    <source>
        <dbReference type="ARBA" id="ARBA00022692"/>
    </source>
</evidence>
<dbReference type="EMBL" id="BAAAPB010000001">
    <property type="protein sequence ID" value="GAA1949434.1"/>
    <property type="molecule type" value="Genomic_DNA"/>
</dbReference>
<feature type="domain" description="HAMP" evidence="13">
    <location>
        <begin position="85"/>
        <end position="138"/>
    </location>
</feature>
<evidence type="ECO:0000256" key="7">
    <source>
        <dbReference type="ARBA" id="ARBA00022777"/>
    </source>
</evidence>
<dbReference type="InterPro" id="IPR050428">
    <property type="entry name" value="TCS_sensor_his_kinase"/>
</dbReference>
<evidence type="ECO:0000313" key="14">
    <source>
        <dbReference type="EMBL" id="GAA1949434.1"/>
    </source>
</evidence>
<dbReference type="SUPFAM" id="SSF47384">
    <property type="entry name" value="Homodimeric domain of signal transducing histidine kinase"/>
    <property type="match status" value="1"/>
</dbReference>
<dbReference type="Pfam" id="PF02518">
    <property type="entry name" value="HATPase_c"/>
    <property type="match status" value="1"/>
</dbReference>
<evidence type="ECO:0000256" key="3">
    <source>
        <dbReference type="ARBA" id="ARBA00012438"/>
    </source>
</evidence>
<feature type="domain" description="Histidine kinase" evidence="12">
    <location>
        <begin position="146"/>
        <end position="348"/>
    </location>
</feature>
<accession>A0ABN2QCA1</accession>
<dbReference type="Gene3D" id="6.10.340.10">
    <property type="match status" value="1"/>
</dbReference>
<dbReference type="InterPro" id="IPR036097">
    <property type="entry name" value="HisK_dim/P_sf"/>
</dbReference>
<dbReference type="SMART" id="SM00387">
    <property type="entry name" value="HATPase_c"/>
    <property type="match status" value="1"/>
</dbReference>
<organism evidence="14 15">
    <name type="scientific">Nocardioides panacihumi</name>
    <dbReference type="NCBI Taxonomy" id="400774"/>
    <lineage>
        <taxon>Bacteria</taxon>
        <taxon>Bacillati</taxon>
        <taxon>Actinomycetota</taxon>
        <taxon>Actinomycetes</taxon>
        <taxon>Propionibacteriales</taxon>
        <taxon>Nocardioidaceae</taxon>
        <taxon>Nocardioides</taxon>
    </lineage>
</organism>